<feature type="transmembrane region" description="Helical" evidence="2">
    <location>
        <begin position="120"/>
        <end position="138"/>
    </location>
</feature>
<accession>U6M9L0</accession>
<dbReference type="RefSeq" id="XP_013337557.1">
    <property type="nucleotide sequence ID" value="XM_013482103.1"/>
</dbReference>
<keyword evidence="2" id="KW-1133">Transmembrane helix</keyword>
<keyword evidence="5" id="KW-1185">Reference proteome</keyword>
<feature type="region of interest" description="Disordered" evidence="1">
    <location>
        <begin position="76"/>
        <end position="103"/>
    </location>
</feature>
<evidence type="ECO:0000313" key="4">
    <source>
        <dbReference type="EMBL" id="CDJ60907.1"/>
    </source>
</evidence>
<evidence type="ECO:0000256" key="1">
    <source>
        <dbReference type="SAM" id="MobiDB-lite"/>
    </source>
</evidence>
<evidence type="ECO:0000256" key="2">
    <source>
        <dbReference type="SAM" id="Phobius"/>
    </source>
</evidence>
<dbReference type="OrthoDB" id="347876at2759"/>
<gene>
    <name evidence="4" type="ORF">EMWEY_00036100</name>
</gene>
<reference evidence="4" key="2">
    <citation type="submission" date="2013-10" db="EMBL/GenBank/DDBJ databases">
        <authorList>
            <person name="Aslett M."/>
        </authorList>
    </citation>
    <scope>NUCLEOTIDE SEQUENCE [LARGE SCALE GENOMIC DNA]</scope>
    <source>
        <strain evidence="4">Weybridge</strain>
    </source>
</reference>
<dbReference type="AlphaFoldDB" id="U6M9L0"/>
<evidence type="ECO:0008006" key="6">
    <source>
        <dbReference type="Google" id="ProtNLM"/>
    </source>
</evidence>
<name>U6M9L0_EIMMA</name>
<feature type="chain" id="PRO_5004675312" description="Transmembrane protein" evidence="3">
    <location>
        <begin position="20"/>
        <end position="531"/>
    </location>
</feature>
<dbReference type="OMA" id="RTELWAN"/>
<dbReference type="Proteomes" id="UP000030763">
    <property type="component" value="Unassembled WGS sequence"/>
</dbReference>
<organism evidence="4 5">
    <name type="scientific">Eimeria maxima</name>
    <name type="common">Coccidian parasite</name>
    <dbReference type="NCBI Taxonomy" id="5804"/>
    <lineage>
        <taxon>Eukaryota</taxon>
        <taxon>Sar</taxon>
        <taxon>Alveolata</taxon>
        <taxon>Apicomplexa</taxon>
        <taxon>Conoidasida</taxon>
        <taxon>Coccidia</taxon>
        <taxon>Eucoccidiorida</taxon>
        <taxon>Eimeriorina</taxon>
        <taxon>Eimeriidae</taxon>
        <taxon>Eimeria</taxon>
    </lineage>
</organism>
<proteinExistence type="predicted"/>
<dbReference type="VEuPathDB" id="ToxoDB:EMWEY_00036100"/>
<reference evidence="4" key="1">
    <citation type="submission" date="2013-10" db="EMBL/GenBank/DDBJ databases">
        <title>Genomic analysis of the causative agents of coccidiosis in chickens.</title>
        <authorList>
            <person name="Reid A.J."/>
            <person name="Blake D."/>
            <person name="Billington K."/>
            <person name="Browne H."/>
            <person name="Dunn M."/>
            <person name="Hung S."/>
            <person name="Kawahara F."/>
            <person name="Miranda-Saavedra D."/>
            <person name="Mourier T."/>
            <person name="Nagra H."/>
            <person name="Otto T.D."/>
            <person name="Rawlings N."/>
            <person name="Sanchez A."/>
            <person name="Sanders M."/>
            <person name="Subramaniam C."/>
            <person name="Tay Y."/>
            <person name="Dear P."/>
            <person name="Doerig C."/>
            <person name="Gruber A."/>
            <person name="Parkinson J."/>
            <person name="Shirley M."/>
            <person name="Wan K.L."/>
            <person name="Berriman M."/>
            <person name="Tomley F."/>
            <person name="Pain A."/>
        </authorList>
    </citation>
    <scope>NUCLEOTIDE SEQUENCE [LARGE SCALE GENOMIC DNA]</scope>
    <source>
        <strain evidence="4">Weybridge</strain>
    </source>
</reference>
<dbReference type="EMBL" id="HG721954">
    <property type="protein sequence ID" value="CDJ60907.1"/>
    <property type="molecule type" value="Genomic_DNA"/>
</dbReference>
<sequence>MKKVVACVVVLASVPVTLCSGPTGTVPNSWSNAGPLTSGVNIAASGEPDGFSPAVQATADVPQSAKTTDEEASIALKARVSSEPPTGKPEGKGAESEAKAPEVSSVVHQEKRLLGNGHKALSLGLLIVALAFIARVFASKLALTGGLPRQADGGIPDSGPEVVSPEPGGDDLKEDVQPAVEALTSGAAQTEHLDVGAQLEREIQNLLEAFRRSTVRTELWANKSETALLSGRAKGGDGPSPDSALGSLVTKVSSIASSLSQNTGTLFAELERLTERVGSARTPEQVANAAYLLRELLGALEKIGGSAGTDFFRLTKLTATMANQSKALLQVYPDVVVLANNLSEQLPIPYPSHLPSPTPGESQISPVDLRMIVDSVSVSEALQQAKMQRILRSQLSKKEFPYLILLLERAGALQREMQAAVKSLVQAQERAEEGRVPSDPAGLKSYVDTLKAIKEKQAALGEEMKLELDLCVEQALEHLEAAHTLLVRGGGERWRKSAHPLLGLARTLKRHCATVREALSKWEDNIGNTTE</sequence>
<keyword evidence="3" id="KW-0732">Signal</keyword>
<evidence type="ECO:0000256" key="3">
    <source>
        <dbReference type="SAM" id="SignalP"/>
    </source>
</evidence>
<evidence type="ECO:0000313" key="5">
    <source>
        <dbReference type="Proteomes" id="UP000030763"/>
    </source>
</evidence>
<feature type="signal peptide" evidence="3">
    <location>
        <begin position="1"/>
        <end position="19"/>
    </location>
</feature>
<dbReference type="GeneID" id="25337596"/>
<protein>
    <recommendedName>
        <fullName evidence="6">Transmembrane protein</fullName>
    </recommendedName>
</protein>
<keyword evidence="2" id="KW-0472">Membrane</keyword>
<feature type="region of interest" description="Disordered" evidence="1">
    <location>
        <begin position="148"/>
        <end position="171"/>
    </location>
</feature>
<keyword evidence="2" id="KW-0812">Transmembrane</keyword>
<feature type="compositionally biased region" description="Basic and acidic residues" evidence="1">
    <location>
        <begin position="89"/>
        <end position="100"/>
    </location>
</feature>